<dbReference type="PANTHER" id="PTHR24133:SF40">
    <property type="entry name" value="ANKYRIN REPEAT DOMAIN 44"/>
    <property type="match status" value="1"/>
</dbReference>
<organism evidence="1 2">
    <name type="scientific">Neonectria ditissima</name>
    <dbReference type="NCBI Taxonomy" id="78410"/>
    <lineage>
        <taxon>Eukaryota</taxon>
        <taxon>Fungi</taxon>
        <taxon>Dikarya</taxon>
        <taxon>Ascomycota</taxon>
        <taxon>Pezizomycotina</taxon>
        <taxon>Sordariomycetes</taxon>
        <taxon>Hypocreomycetidae</taxon>
        <taxon>Hypocreales</taxon>
        <taxon>Nectriaceae</taxon>
        <taxon>Neonectria</taxon>
    </lineage>
</organism>
<dbReference type="Proteomes" id="UP000050424">
    <property type="component" value="Unassembled WGS sequence"/>
</dbReference>
<dbReference type="OrthoDB" id="20872at2759"/>
<name>A0A0P7ASL2_9HYPO</name>
<dbReference type="PANTHER" id="PTHR24133">
    <property type="entry name" value="ANKYRIN DOMAIN-CONTAINING"/>
    <property type="match status" value="1"/>
</dbReference>
<dbReference type="Gene3D" id="1.25.40.20">
    <property type="entry name" value="Ankyrin repeat-containing domain"/>
    <property type="match status" value="2"/>
</dbReference>
<dbReference type="SUPFAM" id="SSF48403">
    <property type="entry name" value="Ankyrin repeat"/>
    <property type="match status" value="1"/>
</dbReference>
<dbReference type="AlphaFoldDB" id="A0A0P7ASL2"/>
<sequence>MEAAPSLSQSCKSGDVDRVEAILKEQAARQGTDDDWQKELDDCLYDAIASSRRLVVGALLAHGAKLTDGSFAVLLNRQDIGVFEELVNHGFDVNTRDYMGQPPLRQVFHGFHAQPDLANDRGVTPLGTCAIHKVSPEMEQTIDLLLASGADISKEKRILHVAIRPTAYGGVAMLKLLLSRGADPSYQDPDTGTPLHYAASLGLAEEARVLAETEGVDLGAVVDGCTAADVARSRGHDEVAAMLEKLAKGEKN</sequence>
<protein>
    <submittedName>
        <fullName evidence="1">Uncharacterized protein</fullName>
    </submittedName>
</protein>
<evidence type="ECO:0000313" key="2">
    <source>
        <dbReference type="Proteomes" id="UP000050424"/>
    </source>
</evidence>
<proteinExistence type="predicted"/>
<evidence type="ECO:0000313" key="1">
    <source>
        <dbReference type="EMBL" id="KPM40777.1"/>
    </source>
</evidence>
<keyword evidence="2" id="KW-1185">Reference proteome</keyword>
<comment type="caution">
    <text evidence="1">The sequence shown here is derived from an EMBL/GenBank/DDBJ whole genome shotgun (WGS) entry which is preliminary data.</text>
</comment>
<accession>A0A0P7ASL2</accession>
<dbReference type="InterPro" id="IPR052391">
    <property type="entry name" value="E3_Ligase-Neurotoxin"/>
</dbReference>
<dbReference type="STRING" id="78410.A0A0P7ASL2"/>
<reference evidence="1 2" key="1">
    <citation type="submission" date="2015-09" db="EMBL/GenBank/DDBJ databases">
        <title>Draft genome of a European isolate of the apple canker pathogen Neonectria ditissima.</title>
        <authorList>
            <person name="Gomez-Cortecero A."/>
            <person name="Harrison R.J."/>
            <person name="Armitage A.D."/>
        </authorList>
    </citation>
    <scope>NUCLEOTIDE SEQUENCE [LARGE SCALE GENOMIC DNA]</scope>
    <source>
        <strain evidence="1 2">R09/05</strain>
    </source>
</reference>
<dbReference type="InterPro" id="IPR036770">
    <property type="entry name" value="Ankyrin_rpt-contain_sf"/>
</dbReference>
<dbReference type="EMBL" id="LKCW01000076">
    <property type="protein sequence ID" value="KPM40777.1"/>
    <property type="molecule type" value="Genomic_DNA"/>
</dbReference>
<gene>
    <name evidence="1" type="ORF">AK830_g5790</name>
</gene>
<dbReference type="InterPro" id="IPR002110">
    <property type="entry name" value="Ankyrin_rpt"/>
</dbReference>
<dbReference type="Pfam" id="PF12796">
    <property type="entry name" value="Ank_2"/>
    <property type="match status" value="1"/>
</dbReference>